<dbReference type="AlphaFoldDB" id="A0A3E4QYN6"/>
<proteinExistence type="predicted"/>
<reference evidence="3 4" key="1">
    <citation type="submission" date="2018-08" db="EMBL/GenBank/DDBJ databases">
        <title>A genome reference for cultivated species of the human gut microbiota.</title>
        <authorList>
            <person name="Zou Y."/>
            <person name="Xue W."/>
            <person name="Luo G."/>
        </authorList>
    </citation>
    <scope>NUCLEOTIDE SEQUENCE [LARGE SCALE GENOMIC DNA]</scope>
    <source>
        <strain evidence="3 4">TF08-14</strain>
    </source>
</reference>
<dbReference type="GO" id="GO:0046491">
    <property type="term" value="P:L-methylmalonyl-CoA metabolic process"/>
    <property type="evidence" value="ECO:0007669"/>
    <property type="project" value="TreeGrafter"/>
</dbReference>
<evidence type="ECO:0000313" key="3">
    <source>
        <dbReference type="EMBL" id="RGL12181.1"/>
    </source>
</evidence>
<organism evidence="3 4">
    <name type="scientific">Collinsella tanakaei</name>
    <dbReference type="NCBI Taxonomy" id="626935"/>
    <lineage>
        <taxon>Bacteria</taxon>
        <taxon>Bacillati</taxon>
        <taxon>Actinomycetota</taxon>
        <taxon>Coriobacteriia</taxon>
        <taxon>Coriobacteriales</taxon>
        <taxon>Coriobacteriaceae</taxon>
        <taxon>Collinsella</taxon>
    </lineage>
</organism>
<dbReference type="Pfam" id="PF00903">
    <property type="entry name" value="Glyoxalase"/>
    <property type="match status" value="1"/>
</dbReference>
<name>A0A3E4QYN6_9ACTN</name>
<protein>
    <submittedName>
        <fullName evidence="3">VOC family protein</fullName>
    </submittedName>
</protein>
<dbReference type="InterPro" id="IPR018146">
    <property type="entry name" value="Glyoxalase_1_CS"/>
</dbReference>
<dbReference type="GO" id="GO:0004462">
    <property type="term" value="F:lactoylglutathione lyase activity"/>
    <property type="evidence" value="ECO:0007669"/>
    <property type="project" value="InterPro"/>
</dbReference>
<evidence type="ECO:0000259" key="2">
    <source>
        <dbReference type="PROSITE" id="PS51819"/>
    </source>
</evidence>
<dbReference type="PROSITE" id="PS51819">
    <property type="entry name" value="VOC"/>
    <property type="match status" value="1"/>
</dbReference>
<sequence length="152" mass="17165">MIGQVYHVGLTVSDLDRSVAFYRDILGLRYEGELLMEGGETEAMFQRGSCRARVAYLNGSDQLNMPPVELIQFVGDEVAHKAADLFTTSISELCFYADDADAVYQKLMEQGVECLSSPQEFDFRHDGFGRSRAFYFRDPDGIILEIMQPLDD</sequence>
<dbReference type="GO" id="GO:0046872">
    <property type="term" value="F:metal ion binding"/>
    <property type="evidence" value="ECO:0007669"/>
    <property type="project" value="UniProtKB-KW"/>
</dbReference>
<dbReference type="InterPro" id="IPR004360">
    <property type="entry name" value="Glyas_Fos-R_dOase_dom"/>
</dbReference>
<dbReference type="PANTHER" id="PTHR43048:SF3">
    <property type="entry name" value="METHYLMALONYL-COA EPIMERASE, MITOCHONDRIAL"/>
    <property type="match status" value="1"/>
</dbReference>
<dbReference type="Gene3D" id="3.10.180.10">
    <property type="entry name" value="2,3-Dihydroxybiphenyl 1,2-Dioxygenase, domain 1"/>
    <property type="match status" value="1"/>
</dbReference>
<dbReference type="SUPFAM" id="SSF54593">
    <property type="entry name" value="Glyoxalase/Bleomycin resistance protein/Dihydroxybiphenyl dioxygenase"/>
    <property type="match status" value="1"/>
</dbReference>
<dbReference type="PROSITE" id="PS00934">
    <property type="entry name" value="GLYOXALASE_I_1"/>
    <property type="match status" value="1"/>
</dbReference>
<feature type="domain" description="VOC" evidence="2">
    <location>
        <begin position="4"/>
        <end position="149"/>
    </location>
</feature>
<dbReference type="GO" id="GO:0004493">
    <property type="term" value="F:methylmalonyl-CoA epimerase activity"/>
    <property type="evidence" value="ECO:0007669"/>
    <property type="project" value="TreeGrafter"/>
</dbReference>
<dbReference type="InterPro" id="IPR029068">
    <property type="entry name" value="Glyas_Bleomycin-R_OHBP_Dase"/>
</dbReference>
<dbReference type="InterPro" id="IPR051785">
    <property type="entry name" value="MMCE/EMCE_epimerase"/>
</dbReference>
<dbReference type="PANTHER" id="PTHR43048">
    <property type="entry name" value="METHYLMALONYL-COA EPIMERASE"/>
    <property type="match status" value="1"/>
</dbReference>
<keyword evidence="1" id="KW-0479">Metal-binding</keyword>
<dbReference type="Proteomes" id="UP000260943">
    <property type="component" value="Unassembled WGS sequence"/>
</dbReference>
<comment type="caution">
    <text evidence="3">The sequence shown here is derived from an EMBL/GenBank/DDBJ whole genome shotgun (WGS) entry which is preliminary data.</text>
</comment>
<evidence type="ECO:0000256" key="1">
    <source>
        <dbReference type="ARBA" id="ARBA00022723"/>
    </source>
</evidence>
<dbReference type="EMBL" id="QSRJ01000001">
    <property type="protein sequence ID" value="RGL12181.1"/>
    <property type="molecule type" value="Genomic_DNA"/>
</dbReference>
<dbReference type="InterPro" id="IPR037523">
    <property type="entry name" value="VOC_core"/>
</dbReference>
<accession>A0A3E4QYN6</accession>
<dbReference type="RefSeq" id="WP_117678709.1">
    <property type="nucleotide sequence ID" value="NZ_CALJOO010000127.1"/>
</dbReference>
<gene>
    <name evidence="3" type="ORF">DXC81_00485</name>
</gene>
<evidence type="ECO:0000313" key="4">
    <source>
        <dbReference type="Proteomes" id="UP000260943"/>
    </source>
</evidence>